<dbReference type="Gene3D" id="3.90.400.10">
    <property type="entry name" value="Oligo-1,6-glucosidase, Domain 2"/>
    <property type="match status" value="1"/>
</dbReference>
<evidence type="ECO:0000313" key="5">
    <source>
        <dbReference type="EMBL" id="CAB5023155.1"/>
    </source>
</evidence>
<evidence type="ECO:0000313" key="3">
    <source>
        <dbReference type="EMBL" id="CAB4614267.1"/>
    </source>
</evidence>
<proteinExistence type="predicted"/>
<dbReference type="Pfam" id="PF00128">
    <property type="entry name" value="Alpha-amylase"/>
    <property type="match status" value="1"/>
</dbReference>
<dbReference type="SUPFAM" id="SSF51445">
    <property type="entry name" value="(Trans)glycosidases"/>
    <property type="match status" value="1"/>
</dbReference>
<evidence type="ECO:0000259" key="1">
    <source>
        <dbReference type="SMART" id="SM00642"/>
    </source>
</evidence>
<dbReference type="InterPro" id="IPR045857">
    <property type="entry name" value="O16G_dom_2"/>
</dbReference>
<dbReference type="InterPro" id="IPR006047">
    <property type="entry name" value="GH13_cat_dom"/>
</dbReference>
<dbReference type="EMBL" id="CAEZYL010000024">
    <property type="protein sequence ID" value="CAB4721269.1"/>
    <property type="molecule type" value="Genomic_DNA"/>
</dbReference>
<dbReference type="SMART" id="SM00642">
    <property type="entry name" value="Aamy"/>
    <property type="match status" value="1"/>
</dbReference>
<accession>A0A6J6HM65</accession>
<gene>
    <name evidence="2" type="ORF">UFOPK1380_00732</name>
    <name evidence="3" type="ORF">UFOPK1863_00602</name>
    <name evidence="4" type="ORF">UFOPK2689_00567</name>
    <name evidence="5" type="ORF">UFOPK4095_01128</name>
</gene>
<dbReference type="EMBL" id="CAFBPI010000094">
    <property type="protein sequence ID" value="CAB5023155.1"/>
    <property type="molecule type" value="Genomic_DNA"/>
</dbReference>
<dbReference type="GO" id="GO:0004556">
    <property type="term" value="F:alpha-amylase activity"/>
    <property type="evidence" value="ECO:0007669"/>
    <property type="project" value="TreeGrafter"/>
</dbReference>
<sequence>MKKSNDWWRQAAIYQIYPRSFKDSDGDGLGDIRGITSKVEYLKSLSLDAVWLSPFYPSDLADGGYDVADYRNVDPRLGTLKDFDKMLKALHKADISVFVDIVPNHSSNKHVWFQEALKSAPGSAARNRYIFRDGRGKNGELPPSDEISHFAPSAWTRTTNSDGTPGQWYMHLFAPEQPDFNWDNREVQLDFIKTLRFWADRGVDGFRIDVAHALKKDFKRLHIAKKSMNGFKIAQDGTDILFDRNEVHEIYREWRKVFNEYNPPRVAVAEAYVQAKRRMLYARPDELGQAFNFDLLGEEFDARRFKKIISDNIRLAQSEGSSSTWVLDNHDRVRHATRYGLPKKTDLVQWLLSDGTSAKLDRKLGLARANAATMMLLALPGCTYIYQGEELGLFEVEDLAHKDLQDPTWHRNVVPQMVKGKVSGLALIHTEKGRDGCRVPLPWDSTKPSFGFGNKKSHLPQPNWFADHAVNKQDGKKGTTLSLYREALALRKKLQTGEELEWIATTNPEVIHFTRPNGWQCIMNFNGRPYKLPAGKVVLASGPITGGKIPANTTVWLIP</sequence>
<name>A0A6J6HM65_9ZZZZ</name>
<dbReference type="EMBL" id="CAEZSC010000038">
    <property type="protein sequence ID" value="CAB4535535.1"/>
    <property type="molecule type" value="Genomic_DNA"/>
</dbReference>
<dbReference type="Gene3D" id="3.20.20.80">
    <property type="entry name" value="Glycosidases"/>
    <property type="match status" value="1"/>
</dbReference>
<protein>
    <submittedName>
        <fullName evidence="3">Unannotated protein</fullName>
    </submittedName>
</protein>
<dbReference type="GO" id="GO:0009313">
    <property type="term" value="P:oligosaccharide catabolic process"/>
    <property type="evidence" value="ECO:0007669"/>
    <property type="project" value="TreeGrafter"/>
</dbReference>
<dbReference type="EMBL" id="CAEZUY010000044">
    <property type="protein sequence ID" value="CAB4614267.1"/>
    <property type="molecule type" value="Genomic_DNA"/>
</dbReference>
<evidence type="ECO:0000313" key="2">
    <source>
        <dbReference type="EMBL" id="CAB4535535.1"/>
    </source>
</evidence>
<dbReference type="AlphaFoldDB" id="A0A6J6HM65"/>
<dbReference type="PANTHER" id="PTHR10357">
    <property type="entry name" value="ALPHA-AMYLASE FAMILY MEMBER"/>
    <property type="match status" value="1"/>
</dbReference>
<reference evidence="3" key="1">
    <citation type="submission" date="2020-05" db="EMBL/GenBank/DDBJ databases">
        <authorList>
            <person name="Chiriac C."/>
            <person name="Salcher M."/>
            <person name="Ghai R."/>
            <person name="Kavagutti S V."/>
        </authorList>
    </citation>
    <scope>NUCLEOTIDE SEQUENCE</scope>
</reference>
<dbReference type="CDD" id="cd11332">
    <property type="entry name" value="AmyAc_OligoGlu_TS"/>
    <property type="match status" value="1"/>
</dbReference>
<organism evidence="3">
    <name type="scientific">freshwater metagenome</name>
    <dbReference type="NCBI Taxonomy" id="449393"/>
    <lineage>
        <taxon>unclassified sequences</taxon>
        <taxon>metagenomes</taxon>
        <taxon>ecological metagenomes</taxon>
    </lineage>
</organism>
<evidence type="ECO:0000313" key="4">
    <source>
        <dbReference type="EMBL" id="CAB4721269.1"/>
    </source>
</evidence>
<dbReference type="InterPro" id="IPR017853">
    <property type="entry name" value="GH"/>
</dbReference>
<dbReference type="PANTHER" id="PTHR10357:SF179">
    <property type="entry name" value="NEUTRAL AND BASIC AMINO ACID TRANSPORT PROTEIN RBAT"/>
    <property type="match status" value="1"/>
</dbReference>
<feature type="domain" description="Glycosyl hydrolase family 13 catalytic" evidence="1">
    <location>
        <begin position="15"/>
        <end position="438"/>
    </location>
</feature>